<dbReference type="Proteomes" id="UP000253426">
    <property type="component" value="Unassembled WGS sequence"/>
</dbReference>
<protein>
    <submittedName>
        <fullName evidence="2">CubicO group peptidase (Beta-lactamase class C family)</fullName>
    </submittedName>
</protein>
<gene>
    <name evidence="2" type="ORF">DES53_113124</name>
</gene>
<evidence type="ECO:0000259" key="1">
    <source>
        <dbReference type="Pfam" id="PF00144"/>
    </source>
</evidence>
<dbReference type="InterPro" id="IPR001466">
    <property type="entry name" value="Beta-lactam-related"/>
</dbReference>
<dbReference type="InterPro" id="IPR052907">
    <property type="entry name" value="Beta-lactamase/esterase"/>
</dbReference>
<comment type="caution">
    <text evidence="2">The sequence shown here is derived from an EMBL/GenBank/DDBJ whole genome shotgun (WGS) entry which is preliminary data.</text>
</comment>
<dbReference type="AlphaFoldDB" id="A0A366H8B7"/>
<dbReference type="EMBL" id="QNRR01000013">
    <property type="protein sequence ID" value="RBP37742.1"/>
    <property type="molecule type" value="Genomic_DNA"/>
</dbReference>
<organism evidence="2 3">
    <name type="scientific">Roseimicrobium gellanilyticum</name>
    <dbReference type="NCBI Taxonomy" id="748857"/>
    <lineage>
        <taxon>Bacteria</taxon>
        <taxon>Pseudomonadati</taxon>
        <taxon>Verrucomicrobiota</taxon>
        <taxon>Verrucomicrobiia</taxon>
        <taxon>Verrucomicrobiales</taxon>
        <taxon>Verrucomicrobiaceae</taxon>
        <taxon>Roseimicrobium</taxon>
    </lineage>
</organism>
<dbReference type="PANTHER" id="PTHR43319:SF3">
    <property type="entry name" value="BETA-LACTAMASE-RELATED DOMAIN-CONTAINING PROTEIN"/>
    <property type="match status" value="1"/>
</dbReference>
<proteinExistence type="predicted"/>
<evidence type="ECO:0000313" key="2">
    <source>
        <dbReference type="EMBL" id="RBP37742.1"/>
    </source>
</evidence>
<accession>A0A366H8B7</accession>
<dbReference type="Pfam" id="PF00144">
    <property type="entry name" value="Beta-lactamase"/>
    <property type="match status" value="1"/>
</dbReference>
<feature type="domain" description="Beta-lactamase-related" evidence="1">
    <location>
        <begin position="18"/>
        <end position="369"/>
    </location>
</feature>
<name>A0A366H8B7_9BACT</name>
<dbReference type="RefSeq" id="WP_113961435.1">
    <property type="nucleotide sequence ID" value="NZ_QNRR01000013.1"/>
</dbReference>
<dbReference type="InterPro" id="IPR012338">
    <property type="entry name" value="Beta-lactam/transpept-like"/>
</dbReference>
<sequence length="385" mass="41437">MASTDIGNLKQALTDAFEANFCERGEIGASVSVFIEGEEVVHLSQGHTTRERTQPWTEDSMVPVWSATKGPAAVICLVAMEEAGISLESRVCEIWPEFAGGGKQDVTLRQLLSHTAGLSVLDEAVPMNDYALVIAAIEKQAPLFPPGTQQGYHARTFGFLLDEIVRRLTGASSLGAHFHERFRDPMGIDFWIGLPQELMSRVATLYPGKLRPELGKEPFFQAFNARGSVTSRTFASPAGLSAVQEMNRYESLAPGYASMGGVGSARGLASFYAMLAQGGEWRGRRYVSETVLSWLETTISQQEDAVLHAPIAFAAGVMKDAVDASGEKLRNIYGSGVRAFGHPGAGGSLAFADPGRKLSFAYVMNQMELGALPGERTLSLVRALG</sequence>
<dbReference type="OrthoDB" id="9770183at2"/>
<reference evidence="2 3" key="1">
    <citation type="submission" date="2018-06" db="EMBL/GenBank/DDBJ databases">
        <title>Genomic Encyclopedia of Type Strains, Phase IV (KMG-IV): sequencing the most valuable type-strain genomes for metagenomic binning, comparative biology and taxonomic classification.</title>
        <authorList>
            <person name="Goeker M."/>
        </authorList>
    </citation>
    <scope>NUCLEOTIDE SEQUENCE [LARGE SCALE GENOMIC DNA]</scope>
    <source>
        <strain evidence="2 3">DSM 25532</strain>
    </source>
</reference>
<dbReference type="SUPFAM" id="SSF56601">
    <property type="entry name" value="beta-lactamase/transpeptidase-like"/>
    <property type="match status" value="1"/>
</dbReference>
<evidence type="ECO:0000313" key="3">
    <source>
        <dbReference type="Proteomes" id="UP000253426"/>
    </source>
</evidence>
<dbReference type="Gene3D" id="3.40.710.10">
    <property type="entry name" value="DD-peptidase/beta-lactamase superfamily"/>
    <property type="match status" value="1"/>
</dbReference>
<keyword evidence="3" id="KW-1185">Reference proteome</keyword>
<dbReference type="PANTHER" id="PTHR43319">
    <property type="entry name" value="BETA-LACTAMASE-RELATED"/>
    <property type="match status" value="1"/>
</dbReference>